<evidence type="ECO:0000256" key="5">
    <source>
        <dbReference type="ARBA" id="ARBA00023136"/>
    </source>
</evidence>
<feature type="transmembrane region" description="Helical" evidence="7">
    <location>
        <begin position="68"/>
        <end position="87"/>
    </location>
</feature>
<organism evidence="8">
    <name type="scientific">marine sediment metagenome</name>
    <dbReference type="NCBI Taxonomy" id="412755"/>
    <lineage>
        <taxon>unclassified sequences</taxon>
        <taxon>metagenomes</taxon>
        <taxon>ecological metagenomes</taxon>
    </lineage>
</organism>
<dbReference type="EMBL" id="LAZR01017115">
    <property type="protein sequence ID" value="KKM01734.1"/>
    <property type="molecule type" value="Genomic_DNA"/>
</dbReference>
<comment type="caution">
    <text evidence="8">The sequence shown here is derived from an EMBL/GenBank/DDBJ whole genome shotgun (WGS) entry which is preliminary data.</text>
</comment>
<evidence type="ECO:0000256" key="4">
    <source>
        <dbReference type="ARBA" id="ARBA00022989"/>
    </source>
</evidence>
<evidence type="ECO:0000256" key="7">
    <source>
        <dbReference type="SAM" id="Phobius"/>
    </source>
</evidence>
<keyword evidence="2" id="KW-1003">Cell membrane</keyword>
<evidence type="ECO:0008006" key="9">
    <source>
        <dbReference type="Google" id="ProtNLM"/>
    </source>
</evidence>
<dbReference type="InterPro" id="IPR021910">
    <property type="entry name" value="NGX6/PGAP6/MYMK"/>
</dbReference>
<feature type="transmembrane region" description="Helical" evidence="7">
    <location>
        <begin position="94"/>
        <end position="111"/>
    </location>
</feature>
<accession>A0A0F9GSF4</accession>
<dbReference type="Pfam" id="PF12036">
    <property type="entry name" value="DUF3522"/>
    <property type="match status" value="1"/>
</dbReference>
<feature type="region of interest" description="Disordered" evidence="6">
    <location>
        <begin position="226"/>
        <end position="255"/>
    </location>
</feature>
<keyword evidence="4 7" id="KW-1133">Transmembrane helix</keyword>
<sequence length="297" mass="32661">MDAAAVIEGVALVLSNLAIVPAIVKALWLQQIPEAAVLSVVLVVSSVYHVCQAGFACVLDIEFETLQLADHFFVFSALMWIVLLFVGIELEFRVALFVWLQLLLLPLLLEFMRNEWFGPVAIGVVVVLVVLLLALVVRGVPHFNRTNMLIAAVLLAVGFALHLLAGDPLPPTRAADGGDGEPELVSQPRYSWFHVPWHVFAMAAVYFALDLHQRKGWVSRSVRRLSHHHRNDDDDNEAGGARSSERKTKTTAVAPPMHVVVSNHRTREPRYTNRASARVIQLGTNAGAARAARALVV</sequence>
<gene>
    <name evidence="8" type="ORF">LCGC14_1791470</name>
</gene>
<feature type="transmembrane region" description="Helical" evidence="7">
    <location>
        <begin position="190"/>
        <end position="209"/>
    </location>
</feature>
<protein>
    <recommendedName>
        <fullName evidence="9">Ceramidase</fullName>
    </recommendedName>
</protein>
<keyword evidence="5 7" id="KW-0472">Membrane</keyword>
<feature type="transmembrane region" description="Helical" evidence="7">
    <location>
        <begin position="35"/>
        <end position="56"/>
    </location>
</feature>
<evidence type="ECO:0000256" key="2">
    <source>
        <dbReference type="ARBA" id="ARBA00022475"/>
    </source>
</evidence>
<evidence type="ECO:0000256" key="3">
    <source>
        <dbReference type="ARBA" id="ARBA00022692"/>
    </source>
</evidence>
<proteinExistence type="predicted"/>
<evidence type="ECO:0000256" key="1">
    <source>
        <dbReference type="ARBA" id="ARBA00004651"/>
    </source>
</evidence>
<evidence type="ECO:0000256" key="6">
    <source>
        <dbReference type="SAM" id="MobiDB-lite"/>
    </source>
</evidence>
<reference evidence="8" key="1">
    <citation type="journal article" date="2015" name="Nature">
        <title>Complex archaea that bridge the gap between prokaryotes and eukaryotes.</title>
        <authorList>
            <person name="Spang A."/>
            <person name="Saw J.H."/>
            <person name="Jorgensen S.L."/>
            <person name="Zaremba-Niedzwiedzka K."/>
            <person name="Martijn J."/>
            <person name="Lind A.E."/>
            <person name="van Eijk R."/>
            <person name="Schleper C."/>
            <person name="Guy L."/>
            <person name="Ettema T.J."/>
        </authorList>
    </citation>
    <scope>NUCLEOTIDE SEQUENCE</scope>
</reference>
<keyword evidence="3 7" id="KW-0812">Transmembrane</keyword>
<dbReference type="AlphaFoldDB" id="A0A0F9GSF4"/>
<dbReference type="GO" id="GO:0005886">
    <property type="term" value="C:plasma membrane"/>
    <property type="evidence" value="ECO:0007669"/>
    <property type="project" value="UniProtKB-SubCell"/>
</dbReference>
<evidence type="ECO:0000313" key="8">
    <source>
        <dbReference type="EMBL" id="KKM01734.1"/>
    </source>
</evidence>
<comment type="subcellular location">
    <subcellularLocation>
        <location evidence="1">Cell membrane</location>
        <topology evidence="1">Multi-pass membrane protein</topology>
    </subcellularLocation>
</comment>
<name>A0A0F9GSF4_9ZZZZ</name>
<feature type="transmembrane region" description="Helical" evidence="7">
    <location>
        <begin position="117"/>
        <end position="136"/>
    </location>
</feature>
<feature type="transmembrane region" description="Helical" evidence="7">
    <location>
        <begin position="6"/>
        <end position="28"/>
    </location>
</feature>
<feature type="transmembrane region" description="Helical" evidence="7">
    <location>
        <begin position="148"/>
        <end position="165"/>
    </location>
</feature>